<gene>
    <name evidence="2" type="ORF">CAOG_009962</name>
</gene>
<dbReference type="CDD" id="cd09917">
    <property type="entry name" value="F-box_SF"/>
    <property type="match status" value="1"/>
</dbReference>
<dbReference type="Proteomes" id="UP000008743">
    <property type="component" value="Unassembled WGS sequence"/>
</dbReference>
<dbReference type="InParanoid" id="A0A0D2WUR1"/>
<organism evidence="2 3">
    <name type="scientific">Capsaspora owczarzaki (strain ATCC 30864)</name>
    <dbReference type="NCBI Taxonomy" id="595528"/>
    <lineage>
        <taxon>Eukaryota</taxon>
        <taxon>Filasterea</taxon>
        <taxon>Capsaspora</taxon>
    </lineage>
</organism>
<proteinExistence type="predicted"/>
<reference evidence="3" key="1">
    <citation type="submission" date="2011-02" db="EMBL/GenBank/DDBJ databases">
        <title>The Genome Sequence of Capsaspora owczarzaki ATCC 30864.</title>
        <authorList>
            <person name="Russ C."/>
            <person name="Cuomo C."/>
            <person name="Burger G."/>
            <person name="Gray M.W."/>
            <person name="Holland P.W.H."/>
            <person name="King N."/>
            <person name="Lang F.B.F."/>
            <person name="Roger A.J."/>
            <person name="Ruiz-Trillo I."/>
            <person name="Young S.K."/>
            <person name="Zeng Q."/>
            <person name="Gargeya S."/>
            <person name="Alvarado L."/>
            <person name="Berlin A."/>
            <person name="Chapman S.B."/>
            <person name="Chen Z."/>
            <person name="Freedman E."/>
            <person name="Gellesch M."/>
            <person name="Goldberg J."/>
            <person name="Griggs A."/>
            <person name="Gujja S."/>
            <person name="Heilman E."/>
            <person name="Heiman D."/>
            <person name="Howarth C."/>
            <person name="Mehta T."/>
            <person name="Neiman D."/>
            <person name="Pearson M."/>
            <person name="Roberts A."/>
            <person name="Saif S."/>
            <person name="Shea T."/>
            <person name="Shenoy N."/>
            <person name="Sisk P."/>
            <person name="Stolte C."/>
            <person name="Sykes S."/>
            <person name="White J."/>
            <person name="Yandava C."/>
            <person name="Haas B."/>
            <person name="Nusbaum C."/>
            <person name="Birren B."/>
        </authorList>
    </citation>
    <scope>NUCLEOTIDE SEQUENCE</scope>
    <source>
        <strain evidence="3">ATCC 30864</strain>
    </source>
</reference>
<dbReference type="InterPro" id="IPR001810">
    <property type="entry name" value="F-box_dom"/>
</dbReference>
<dbReference type="InterPro" id="IPR036047">
    <property type="entry name" value="F-box-like_dom_sf"/>
</dbReference>
<dbReference type="AlphaFoldDB" id="A0A0D2WUR1"/>
<evidence type="ECO:0000313" key="3">
    <source>
        <dbReference type="Proteomes" id="UP000008743"/>
    </source>
</evidence>
<name>A0A0D2WUR1_CAPO3</name>
<feature type="domain" description="F-box" evidence="1">
    <location>
        <begin position="41"/>
        <end position="87"/>
    </location>
</feature>
<keyword evidence="3" id="KW-1185">Reference proteome</keyword>
<dbReference type="Pfam" id="PF12937">
    <property type="entry name" value="F-box-like"/>
    <property type="match status" value="1"/>
</dbReference>
<sequence>MSPVMAARLRLMIHTHWSRRSPHERRGCLAKGLPSSTGRSQYGFVGLPVEVKCRILRFLDKKSLRVLRLVNREMRSICDDELALRIQSPELEPPSAEPAQPVQSRPIPRRTASLVATILIQADHL</sequence>
<accession>A0A0D2WUR1</accession>
<evidence type="ECO:0000259" key="1">
    <source>
        <dbReference type="PROSITE" id="PS50181"/>
    </source>
</evidence>
<dbReference type="PROSITE" id="PS50181">
    <property type="entry name" value="FBOX"/>
    <property type="match status" value="1"/>
</dbReference>
<evidence type="ECO:0000313" key="2">
    <source>
        <dbReference type="EMBL" id="KJE95748.1"/>
    </source>
</evidence>
<dbReference type="SMART" id="SM00256">
    <property type="entry name" value="FBOX"/>
    <property type="match status" value="1"/>
</dbReference>
<dbReference type="EMBL" id="KE346369">
    <property type="protein sequence ID" value="KJE95748.1"/>
    <property type="molecule type" value="Genomic_DNA"/>
</dbReference>
<protein>
    <recommendedName>
        <fullName evidence="1">F-box domain-containing protein</fullName>
    </recommendedName>
</protein>
<dbReference type="SUPFAM" id="SSF81383">
    <property type="entry name" value="F-box domain"/>
    <property type="match status" value="1"/>
</dbReference>